<comment type="subunit">
    <text evidence="8">Composed of six subunits; NqrA, NqrB, NqrC, NqrD, NqrE and NqrF.</text>
</comment>
<evidence type="ECO:0000259" key="10">
    <source>
        <dbReference type="Pfam" id="PF11973"/>
    </source>
</evidence>
<keyword evidence="13" id="KW-1185">Reference proteome</keyword>
<dbReference type="Proteomes" id="UP000244911">
    <property type="component" value="Unassembled WGS sequence"/>
</dbReference>
<dbReference type="InterPro" id="IPR008703">
    <property type="entry name" value="NqrA"/>
</dbReference>
<gene>
    <name evidence="8 12" type="primary">nqrA</name>
    <name evidence="12" type="ORF">ALP8811_02034</name>
</gene>
<keyword evidence="6 8" id="KW-0830">Ubiquinone</keyword>
<dbReference type="NCBIfam" id="TIGR01936">
    <property type="entry name" value="nqrA"/>
    <property type="match status" value="1"/>
</dbReference>
<evidence type="ECO:0000256" key="3">
    <source>
        <dbReference type="ARBA" id="ARBA00023027"/>
    </source>
</evidence>
<feature type="domain" description="Na(+)-translocating NADH-quinone reductase subunit A C-terminal" evidence="10">
    <location>
        <begin position="262"/>
        <end position="309"/>
    </location>
</feature>
<keyword evidence="4 8" id="KW-0915">Sodium</keyword>
<reference evidence="12 13" key="1">
    <citation type="submission" date="2018-03" db="EMBL/GenBank/DDBJ databases">
        <authorList>
            <person name="Keele B.F."/>
        </authorList>
    </citation>
    <scope>NUCLEOTIDE SEQUENCE [LARGE SCALE GENOMIC DNA]</scope>
    <source>
        <strain evidence="12 13">CECT 8811</strain>
    </source>
</reference>
<evidence type="ECO:0000313" key="13">
    <source>
        <dbReference type="Proteomes" id="UP000244911"/>
    </source>
</evidence>
<evidence type="ECO:0000259" key="9">
    <source>
        <dbReference type="Pfam" id="PF05896"/>
    </source>
</evidence>
<evidence type="ECO:0000256" key="4">
    <source>
        <dbReference type="ARBA" id="ARBA00023053"/>
    </source>
</evidence>
<dbReference type="NCBIfam" id="NF003759">
    <property type="entry name" value="PRK05352.1-2"/>
    <property type="match status" value="1"/>
</dbReference>
<organism evidence="12 13">
    <name type="scientific">Aliiroseovarius pelagivivens</name>
    <dbReference type="NCBI Taxonomy" id="1639690"/>
    <lineage>
        <taxon>Bacteria</taxon>
        <taxon>Pseudomonadati</taxon>
        <taxon>Pseudomonadota</taxon>
        <taxon>Alphaproteobacteria</taxon>
        <taxon>Rhodobacterales</taxon>
        <taxon>Paracoccaceae</taxon>
        <taxon>Aliiroseovarius</taxon>
    </lineage>
</organism>
<protein>
    <recommendedName>
        <fullName evidence="8">Na(+)-translocating NADH-quinone reductase subunit A</fullName>
        <shortName evidence="8">Na(+)-NQR subunit A</shortName>
        <shortName evidence="8">Na(+)-translocating NQR subunit A</shortName>
        <ecNumber evidence="8">7.2.1.1</ecNumber>
    </recommendedName>
    <alternativeName>
        <fullName evidence="8">NQR complex subunit A</fullName>
    </alternativeName>
    <alternativeName>
        <fullName evidence="8">NQR-1 subunit A</fullName>
    </alternativeName>
</protein>
<comment type="catalytic activity">
    <reaction evidence="8">
        <text>a ubiquinone + n Na(+)(in) + NADH + H(+) = a ubiquinol + n Na(+)(out) + NAD(+)</text>
        <dbReference type="Rhea" id="RHEA:47748"/>
        <dbReference type="Rhea" id="RHEA-COMP:9565"/>
        <dbReference type="Rhea" id="RHEA-COMP:9566"/>
        <dbReference type="ChEBI" id="CHEBI:15378"/>
        <dbReference type="ChEBI" id="CHEBI:16389"/>
        <dbReference type="ChEBI" id="CHEBI:17976"/>
        <dbReference type="ChEBI" id="CHEBI:29101"/>
        <dbReference type="ChEBI" id="CHEBI:57540"/>
        <dbReference type="ChEBI" id="CHEBI:57945"/>
        <dbReference type="EC" id="7.2.1.1"/>
    </reaction>
</comment>
<feature type="domain" description="NqrA second alpha/beta" evidence="11">
    <location>
        <begin position="116"/>
        <end position="256"/>
    </location>
</feature>
<dbReference type="HAMAP" id="MF_00425">
    <property type="entry name" value="NqrA"/>
    <property type="match status" value="1"/>
</dbReference>
<evidence type="ECO:0000256" key="6">
    <source>
        <dbReference type="ARBA" id="ARBA00023075"/>
    </source>
</evidence>
<evidence type="ECO:0000256" key="7">
    <source>
        <dbReference type="ARBA" id="ARBA00023201"/>
    </source>
</evidence>
<dbReference type="InterPro" id="IPR056148">
    <property type="entry name" value="NQRA_2nd"/>
</dbReference>
<dbReference type="EC" id="7.2.1.1" evidence="8"/>
<keyword evidence="2 8" id="KW-1278">Translocase</keyword>
<dbReference type="AlphaFoldDB" id="A0A2R8ALU6"/>
<dbReference type="Pfam" id="PF24836">
    <property type="entry name" value="NQRA_2nd"/>
    <property type="match status" value="1"/>
</dbReference>
<dbReference type="InterPro" id="IPR022615">
    <property type="entry name" value="NqrA_C_domain"/>
</dbReference>
<evidence type="ECO:0000259" key="11">
    <source>
        <dbReference type="Pfam" id="PF24836"/>
    </source>
</evidence>
<evidence type="ECO:0000256" key="1">
    <source>
        <dbReference type="ARBA" id="ARBA00022448"/>
    </source>
</evidence>
<keyword evidence="5 8" id="KW-0406">Ion transport</keyword>
<comment type="function">
    <text evidence="8">NQR complex catalyzes the reduction of ubiquinone-1 to ubiquinol by two successive reactions, coupled with the transport of Na(+) ions from the cytoplasm to the periplasm. NqrA to NqrE are probably involved in the second step, the conversion of ubisemiquinone to ubiquinol.</text>
</comment>
<sequence length="447" mass="47463">MQRYRLRKGLNIPISGAPKAGVEQGPNPQSVAILGDDYIGWKPRISVAEGDVVGAGTPILISKDMPDVQVVSPVAGTVKAINRGARRKLISVVIEVNEGAAPSVDFSSVGDVTTPEGLTQRLCAAGLWTSFRTRPYSKVPDPATRPAAIYVNAMDTEPLAADPAVIIAEDAEAFAKGLEAVASLSEGKTYLCQAEGVTLPGQDIASVEAAAFEGPHPAGLSGTHMHFLEPPRADKTVWTINYQDVIVIGRLLESGTYDASCIISLAGPACANPRLIRTIAGASMADLSAGDVPSDLPVRMISGSVLSGRAGEGADGYLGRYARQITLIEEDQKQIPMGWIRPMFAKYAVQPVLGSAFAKREFPLTSNMNGGRRAMVPTGTFEELMPQDFLPTQLLRALLVMDTDQAQALGALELDEEDLGLVAFACPAKYEYGLALRDSLTKIEKEG</sequence>
<feature type="domain" description="NqrA N-terminal barrel-sandwich hybrid" evidence="9">
    <location>
        <begin position="5"/>
        <end position="96"/>
    </location>
</feature>
<dbReference type="GO" id="GO:0006814">
    <property type="term" value="P:sodium ion transport"/>
    <property type="evidence" value="ECO:0007669"/>
    <property type="project" value="UniProtKB-UniRule"/>
</dbReference>
<evidence type="ECO:0000256" key="8">
    <source>
        <dbReference type="HAMAP-Rule" id="MF_00425"/>
    </source>
</evidence>
<keyword evidence="3 8" id="KW-0520">NAD</keyword>
<dbReference type="InterPro" id="IPR056147">
    <property type="entry name" value="NQRA_N"/>
</dbReference>
<keyword evidence="1 8" id="KW-0813">Transport</keyword>
<evidence type="ECO:0000313" key="12">
    <source>
        <dbReference type="EMBL" id="SPF77015.1"/>
    </source>
</evidence>
<dbReference type="PANTHER" id="PTHR37839:SF1">
    <property type="entry name" value="NA(+)-TRANSLOCATING NADH-QUINONE REDUCTASE SUBUNIT A"/>
    <property type="match status" value="1"/>
</dbReference>
<dbReference type="EMBL" id="OMOI01000001">
    <property type="protein sequence ID" value="SPF77015.1"/>
    <property type="molecule type" value="Genomic_DNA"/>
</dbReference>
<accession>A0A2R8ALU6</accession>
<name>A0A2R8ALU6_9RHOB</name>
<proteinExistence type="inferred from homology"/>
<dbReference type="Pfam" id="PF11973">
    <property type="entry name" value="NQRA_SLBB"/>
    <property type="match status" value="1"/>
</dbReference>
<keyword evidence="7 8" id="KW-0739">Sodium transport</keyword>
<evidence type="ECO:0000256" key="2">
    <source>
        <dbReference type="ARBA" id="ARBA00022967"/>
    </source>
</evidence>
<dbReference type="GO" id="GO:0016655">
    <property type="term" value="F:oxidoreductase activity, acting on NAD(P)H, quinone or similar compound as acceptor"/>
    <property type="evidence" value="ECO:0007669"/>
    <property type="project" value="UniProtKB-UniRule"/>
</dbReference>
<keyword evidence="12" id="KW-0560">Oxidoreductase</keyword>
<evidence type="ECO:0000256" key="5">
    <source>
        <dbReference type="ARBA" id="ARBA00023065"/>
    </source>
</evidence>
<dbReference type="PANTHER" id="PTHR37839">
    <property type="entry name" value="NA(+)-TRANSLOCATING NADH-QUINONE REDUCTASE SUBUNIT A"/>
    <property type="match status" value="1"/>
</dbReference>
<dbReference type="RefSeq" id="WP_108856980.1">
    <property type="nucleotide sequence ID" value="NZ_OMOI01000001.1"/>
</dbReference>
<dbReference type="OrthoDB" id="9774536at2"/>
<dbReference type="Pfam" id="PF05896">
    <property type="entry name" value="NQRA_N"/>
    <property type="match status" value="1"/>
</dbReference>
<comment type="similarity">
    <text evidence="8">Belongs to the NqrA family.</text>
</comment>